<dbReference type="Proteomes" id="UP000288805">
    <property type="component" value="Unassembled WGS sequence"/>
</dbReference>
<name>A0A438JXB6_VITVI</name>
<dbReference type="PANTHER" id="PTHR31400:SF1">
    <property type="entry name" value="PROTEIN GUCD1"/>
    <property type="match status" value="1"/>
</dbReference>
<dbReference type="Pfam" id="PF09778">
    <property type="entry name" value="Guanylate_cyc_2"/>
    <property type="match status" value="1"/>
</dbReference>
<sequence>MDFYFLASWNLLSSVSVLYHELMVVVLLSTIWGMDDSSVLYNVLYFEGRGVGVGKEGNGRSVKGFSPCGTKGHYVVICGYDVDTDEFEIRDPASSRKHERISSNCLEEARKSFGTDEDLLLISMEKTKREDSEKMEDKSNLPVVEIIIDNIIAEWYGAETWKMEVGQGGDASDGGTVEDRFPRTSTAELPTLLLVSRISILPCLPPYTLHNLTKK</sequence>
<dbReference type="AlphaFoldDB" id="A0A438JXB6"/>
<organism evidence="1 2">
    <name type="scientific">Vitis vinifera</name>
    <name type="common">Grape</name>
    <dbReference type="NCBI Taxonomy" id="29760"/>
    <lineage>
        <taxon>Eukaryota</taxon>
        <taxon>Viridiplantae</taxon>
        <taxon>Streptophyta</taxon>
        <taxon>Embryophyta</taxon>
        <taxon>Tracheophyta</taxon>
        <taxon>Spermatophyta</taxon>
        <taxon>Magnoliopsida</taxon>
        <taxon>eudicotyledons</taxon>
        <taxon>Gunneridae</taxon>
        <taxon>Pentapetalae</taxon>
        <taxon>rosids</taxon>
        <taxon>Vitales</taxon>
        <taxon>Vitaceae</taxon>
        <taxon>Viteae</taxon>
        <taxon>Vitis</taxon>
    </lineage>
</organism>
<proteinExistence type="predicted"/>
<evidence type="ECO:0000313" key="2">
    <source>
        <dbReference type="Proteomes" id="UP000288805"/>
    </source>
</evidence>
<protein>
    <submittedName>
        <fullName evidence="1">Uncharacterized protein</fullName>
    </submittedName>
</protein>
<gene>
    <name evidence="1" type="ORF">CK203_010054</name>
</gene>
<dbReference type="PANTHER" id="PTHR31400">
    <property type="entry name" value="GUANYLYL CYCLASE DOMAIN CONTAINING PROTEIN 1 GUCD1"/>
    <property type="match status" value="1"/>
</dbReference>
<dbReference type="EMBL" id="QGNW01000023">
    <property type="protein sequence ID" value="RVX13614.1"/>
    <property type="molecule type" value="Genomic_DNA"/>
</dbReference>
<comment type="caution">
    <text evidence="1">The sequence shown here is derived from an EMBL/GenBank/DDBJ whole genome shotgun (WGS) entry which is preliminary data.</text>
</comment>
<evidence type="ECO:0000313" key="1">
    <source>
        <dbReference type="EMBL" id="RVX13614.1"/>
    </source>
</evidence>
<reference evidence="1 2" key="1">
    <citation type="journal article" date="2018" name="PLoS Genet.">
        <title>Population sequencing reveals clonal diversity and ancestral inbreeding in the grapevine cultivar Chardonnay.</title>
        <authorList>
            <person name="Roach M.J."/>
            <person name="Johnson D.L."/>
            <person name="Bohlmann J."/>
            <person name="van Vuuren H.J."/>
            <person name="Jones S.J."/>
            <person name="Pretorius I.S."/>
            <person name="Schmidt S.A."/>
            <person name="Borneman A.R."/>
        </authorList>
    </citation>
    <scope>NUCLEOTIDE SEQUENCE [LARGE SCALE GENOMIC DNA]</scope>
    <source>
        <strain evidence="2">cv. Chardonnay</strain>
        <tissue evidence="1">Leaf</tissue>
    </source>
</reference>
<accession>A0A438JXB6</accession>
<dbReference type="InterPro" id="IPR018616">
    <property type="entry name" value="GUCD1"/>
</dbReference>